<gene>
    <name evidence="5" type="ORF">HLH13_14250</name>
</gene>
<reference evidence="5 6" key="1">
    <citation type="submission" date="2020-04" db="EMBL/GenBank/DDBJ databases">
        <title>Acinetobacter Taxon 24.</title>
        <authorList>
            <person name="Nemec A."/>
            <person name="Radolfova-Krizova L."/>
            <person name="Higgins P.G."/>
            <person name="Spanelova P."/>
        </authorList>
    </citation>
    <scope>NUCLEOTIDE SEQUENCE [LARGE SCALE GENOMIC DNA]</scope>
    <source>
        <strain evidence="5 6">ANC 4279</strain>
    </source>
</reference>
<name>A0ABX1V5F0_9GAMM</name>
<keyword evidence="3" id="KW-0238">DNA-binding</keyword>
<dbReference type="CDD" id="cd17281">
    <property type="entry name" value="RMtype1_S_HpyAXIII_TRD1-CR1_like"/>
    <property type="match status" value="1"/>
</dbReference>
<sequence length="415" mass="47676">MSSTNFMGKLLDGVEVEWKSISDVFHLKNGYTPSKSSKEYWTDGTIPWFRMDDIRENGQILGDSFQKVSSSAVKGGKLFPANSIIISTSATIGEHALITVPHLANQRFTCLSLQSSYIDSFNIKFIFYYFFLLAGWCKKNTTMSSFASVDMDGFRKFQIPILCPENPKKSLEIQAEIVRILDAFTDMTSELISELTSELTMRKKQYNYYRDQLFSFEDDEIEWKTLEEVANFSNGKGHEKDITKDGEYIVVNSKFISTDGQVAKYSNKQICPLFINDILLVMSDLPNGKALSKTFIVDVDDRYTLNQRIGGISVKNKNELLPKFLYYFLNRNPQLIKYDNGVDQTNLRKDQILGVQIPILSLTEQKRIVSILDKFDVLINSISKGLPREIELRQKQYEYYRDLLLSFPKSEEIEA</sequence>
<protein>
    <submittedName>
        <fullName evidence="5">Restriction endonuclease subunit S</fullName>
    </submittedName>
</protein>
<comment type="similarity">
    <text evidence="1">Belongs to the type-I restriction system S methylase family.</text>
</comment>
<dbReference type="InterPro" id="IPR051212">
    <property type="entry name" value="Type-I_RE_S_subunit"/>
</dbReference>
<accession>A0ABX1V5F0</accession>
<feature type="domain" description="Type I restriction modification DNA specificity" evidence="4">
    <location>
        <begin position="15"/>
        <end position="200"/>
    </location>
</feature>
<keyword evidence="6" id="KW-1185">Reference proteome</keyword>
<dbReference type="EMBL" id="JABERG010000023">
    <property type="protein sequence ID" value="NNH88841.1"/>
    <property type="molecule type" value="Genomic_DNA"/>
</dbReference>
<evidence type="ECO:0000313" key="5">
    <source>
        <dbReference type="EMBL" id="NNH88841.1"/>
    </source>
</evidence>
<dbReference type="Pfam" id="PF01420">
    <property type="entry name" value="Methylase_S"/>
    <property type="match status" value="2"/>
</dbReference>
<organism evidence="5 6">
    <name type="scientific">Acinetobacter terrae</name>
    <dbReference type="NCBI Taxonomy" id="2731247"/>
    <lineage>
        <taxon>Bacteria</taxon>
        <taxon>Pseudomonadati</taxon>
        <taxon>Pseudomonadota</taxon>
        <taxon>Gammaproteobacteria</taxon>
        <taxon>Moraxellales</taxon>
        <taxon>Moraxellaceae</taxon>
        <taxon>Acinetobacter</taxon>
        <taxon>Acinetobacter Taxon 24</taxon>
    </lineage>
</organism>
<dbReference type="InterPro" id="IPR000055">
    <property type="entry name" value="Restrct_endonuc_typeI_TRD"/>
</dbReference>
<dbReference type="PANTHER" id="PTHR43140:SF1">
    <property type="entry name" value="TYPE I RESTRICTION ENZYME ECOKI SPECIFICITY SUBUNIT"/>
    <property type="match status" value="1"/>
</dbReference>
<dbReference type="Gene3D" id="3.90.220.20">
    <property type="entry name" value="DNA methylase specificity domains"/>
    <property type="match status" value="2"/>
</dbReference>
<dbReference type="PANTHER" id="PTHR43140">
    <property type="entry name" value="TYPE-1 RESTRICTION ENZYME ECOKI SPECIFICITY PROTEIN"/>
    <property type="match status" value="1"/>
</dbReference>
<evidence type="ECO:0000256" key="2">
    <source>
        <dbReference type="ARBA" id="ARBA00022747"/>
    </source>
</evidence>
<evidence type="ECO:0000259" key="4">
    <source>
        <dbReference type="Pfam" id="PF01420"/>
    </source>
</evidence>
<keyword evidence="5" id="KW-0540">Nuclease</keyword>
<feature type="domain" description="Type I restriction modification DNA specificity" evidence="4">
    <location>
        <begin position="221"/>
        <end position="391"/>
    </location>
</feature>
<comment type="caution">
    <text evidence="5">The sequence shown here is derived from an EMBL/GenBank/DDBJ whole genome shotgun (WGS) entry which is preliminary data.</text>
</comment>
<evidence type="ECO:0000256" key="1">
    <source>
        <dbReference type="ARBA" id="ARBA00010923"/>
    </source>
</evidence>
<evidence type="ECO:0000256" key="3">
    <source>
        <dbReference type="ARBA" id="ARBA00023125"/>
    </source>
</evidence>
<keyword evidence="5" id="KW-0378">Hydrolase</keyword>
<dbReference type="Proteomes" id="UP000546536">
    <property type="component" value="Unassembled WGS sequence"/>
</dbReference>
<keyword evidence="5" id="KW-0255">Endonuclease</keyword>
<keyword evidence="2" id="KW-0680">Restriction system</keyword>
<dbReference type="InterPro" id="IPR044946">
    <property type="entry name" value="Restrct_endonuc_typeI_TRD_sf"/>
</dbReference>
<dbReference type="RefSeq" id="WP_171545033.1">
    <property type="nucleotide sequence ID" value="NZ_JABERG010000023.1"/>
</dbReference>
<evidence type="ECO:0000313" key="6">
    <source>
        <dbReference type="Proteomes" id="UP000546536"/>
    </source>
</evidence>
<proteinExistence type="inferred from homology"/>
<dbReference type="SUPFAM" id="SSF116734">
    <property type="entry name" value="DNA methylase specificity domain"/>
    <property type="match status" value="2"/>
</dbReference>
<dbReference type="GO" id="GO:0004519">
    <property type="term" value="F:endonuclease activity"/>
    <property type="evidence" value="ECO:0007669"/>
    <property type="project" value="UniProtKB-KW"/>
</dbReference>